<evidence type="ECO:0000256" key="1">
    <source>
        <dbReference type="SAM" id="MobiDB-lite"/>
    </source>
</evidence>
<organism evidence="3">
    <name type="scientific">mine drainage metagenome</name>
    <dbReference type="NCBI Taxonomy" id="410659"/>
    <lineage>
        <taxon>unclassified sequences</taxon>
        <taxon>metagenomes</taxon>
        <taxon>ecological metagenomes</taxon>
    </lineage>
</organism>
<gene>
    <name evidence="3" type="ORF">CARN2_1084</name>
</gene>
<accession>E6PME2</accession>
<dbReference type="AlphaFoldDB" id="E6PME2"/>
<dbReference type="PANTHER" id="PTHR37533">
    <property type="entry name" value="FLAGELLAR HOOK-LENGTH CONTROL PROTEIN"/>
    <property type="match status" value="1"/>
</dbReference>
<dbReference type="Pfam" id="PF02120">
    <property type="entry name" value="Flg_hook"/>
    <property type="match status" value="1"/>
</dbReference>
<feature type="region of interest" description="Disordered" evidence="1">
    <location>
        <begin position="239"/>
        <end position="293"/>
    </location>
</feature>
<name>E6PME2_9ZZZZ</name>
<keyword evidence="3" id="KW-0966">Cell projection</keyword>
<protein>
    <submittedName>
        <fullName evidence="3">Putative flagellar hook-length control protein Flik</fullName>
    </submittedName>
</protein>
<feature type="region of interest" description="Disordered" evidence="1">
    <location>
        <begin position="51"/>
        <end position="122"/>
    </location>
</feature>
<feature type="domain" description="Flagellar hook-length control protein-like C-terminal" evidence="2">
    <location>
        <begin position="167"/>
        <end position="247"/>
    </location>
</feature>
<keyword evidence="3" id="KW-0969">Cilium</keyword>
<comment type="caution">
    <text evidence="3">The sequence shown here is derived from an EMBL/GenBank/DDBJ whole genome shotgun (WGS) entry which is preliminary data.</text>
</comment>
<dbReference type="Gene3D" id="3.30.750.140">
    <property type="match status" value="1"/>
</dbReference>
<reference evidence="3" key="1">
    <citation type="submission" date="2009-10" db="EMBL/GenBank/DDBJ databases">
        <title>Diversity of trophic interactions inside an arsenic-rich microbial ecosystem.</title>
        <authorList>
            <person name="Bertin P.N."/>
            <person name="Heinrich-Salmeron A."/>
            <person name="Pelletier E."/>
            <person name="Goulhen-Chollet F."/>
            <person name="Arsene-Ploetze F."/>
            <person name="Gallien S."/>
            <person name="Calteau A."/>
            <person name="Vallenet D."/>
            <person name="Casiot C."/>
            <person name="Chane-Woon-Ming B."/>
            <person name="Giloteaux L."/>
            <person name="Barakat M."/>
            <person name="Bonnefoy V."/>
            <person name="Bruneel O."/>
            <person name="Chandler M."/>
            <person name="Cleiss J."/>
            <person name="Duran R."/>
            <person name="Elbaz-Poulichet F."/>
            <person name="Fonknechten N."/>
            <person name="Lauga B."/>
            <person name="Mornico D."/>
            <person name="Ortet P."/>
            <person name="Schaeffer C."/>
            <person name="Siguier P."/>
            <person name="Alexander Thil Smith A."/>
            <person name="Van Dorsselaer A."/>
            <person name="Weissenbach J."/>
            <person name="Medigue C."/>
            <person name="Le Paslier D."/>
        </authorList>
    </citation>
    <scope>NUCLEOTIDE SEQUENCE</scope>
</reference>
<proteinExistence type="predicted"/>
<feature type="compositionally biased region" description="Polar residues" evidence="1">
    <location>
        <begin position="109"/>
        <end position="122"/>
    </location>
</feature>
<dbReference type="EMBL" id="CABM01000019">
    <property type="protein sequence ID" value="CBH96094.1"/>
    <property type="molecule type" value="Genomic_DNA"/>
</dbReference>
<feature type="compositionally biased region" description="Polar residues" evidence="1">
    <location>
        <begin position="266"/>
        <end position="293"/>
    </location>
</feature>
<evidence type="ECO:0000313" key="3">
    <source>
        <dbReference type="EMBL" id="CBH96094.1"/>
    </source>
</evidence>
<dbReference type="InterPro" id="IPR038610">
    <property type="entry name" value="FliK-like_C_sf"/>
</dbReference>
<dbReference type="PANTHER" id="PTHR37533:SF2">
    <property type="entry name" value="FLAGELLAR HOOK-LENGTH CONTROL PROTEIN"/>
    <property type="match status" value="1"/>
</dbReference>
<feature type="region of interest" description="Disordered" evidence="1">
    <location>
        <begin position="1"/>
        <end position="39"/>
    </location>
</feature>
<feature type="compositionally biased region" description="Polar residues" evidence="1">
    <location>
        <begin position="18"/>
        <end position="30"/>
    </location>
</feature>
<feature type="compositionally biased region" description="Polar residues" evidence="1">
    <location>
        <begin position="239"/>
        <end position="255"/>
    </location>
</feature>
<dbReference type="CDD" id="cd17470">
    <property type="entry name" value="T3SS_Flik_C"/>
    <property type="match status" value="1"/>
</dbReference>
<evidence type="ECO:0000259" key="2">
    <source>
        <dbReference type="Pfam" id="PF02120"/>
    </source>
</evidence>
<sequence length="293" mass="29951">MAAATSPLSRTEWPQPILPTTNSLASSESGTGPADANAGLANGMAASKFLGKDATHQDAQALPNAWSKGRLGPEDAARLSGSDNTDQPVSPKGALLAKATGEQPLNGGASLQRSDTSLAPGAASNTFPGALMPGALQLQAASPSAQTYTAALHVPVGAAPWGQELGRQMLFAVNGQQQLATLHLNPPQLGPLEVHLQLHDGQVNAQFVSPHQAVRQALESAMPQLHDLFTGAGLTLMQTSVDSGGTGRNMSQDRPSGSEGFGGVSASGNSARSNTQVPASQPSWKQGLVNTYV</sequence>
<dbReference type="InterPro" id="IPR052563">
    <property type="entry name" value="FliK"/>
</dbReference>
<keyword evidence="3" id="KW-0282">Flagellum</keyword>
<dbReference type="InterPro" id="IPR021136">
    <property type="entry name" value="Flagellar_hook_control-like_C"/>
</dbReference>